<dbReference type="InterPro" id="IPR036388">
    <property type="entry name" value="WH-like_DNA-bd_sf"/>
</dbReference>
<evidence type="ECO:0000313" key="2">
    <source>
        <dbReference type="EMBL" id="GHC92886.1"/>
    </source>
</evidence>
<dbReference type="Gene3D" id="1.10.10.10">
    <property type="entry name" value="Winged helix-like DNA-binding domain superfamily/Winged helix DNA-binding domain"/>
    <property type="match status" value="1"/>
</dbReference>
<evidence type="ECO:0000313" key="3">
    <source>
        <dbReference type="Proteomes" id="UP000626210"/>
    </source>
</evidence>
<dbReference type="PROSITE" id="PS51197">
    <property type="entry name" value="HTH_RRF2_2"/>
    <property type="match status" value="1"/>
</dbReference>
<evidence type="ECO:0008006" key="4">
    <source>
        <dbReference type="Google" id="ProtNLM"/>
    </source>
</evidence>
<evidence type="ECO:0000256" key="1">
    <source>
        <dbReference type="ARBA" id="ARBA00023125"/>
    </source>
</evidence>
<dbReference type="NCBIfam" id="TIGR00738">
    <property type="entry name" value="rrf2_super"/>
    <property type="match status" value="1"/>
</dbReference>
<dbReference type="EMBL" id="BMYK01000016">
    <property type="protein sequence ID" value="GHC92886.1"/>
    <property type="molecule type" value="Genomic_DNA"/>
</dbReference>
<reference evidence="3" key="1">
    <citation type="journal article" date="2019" name="Int. J. Syst. Evol. Microbiol.">
        <title>The Global Catalogue of Microorganisms (GCM) 10K type strain sequencing project: providing services to taxonomists for standard genome sequencing and annotation.</title>
        <authorList>
            <consortium name="The Broad Institute Genomics Platform"/>
            <consortium name="The Broad Institute Genome Sequencing Center for Infectious Disease"/>
            <person name="Wu L."/>
            <person name="Ma J."/>
        </authorList>
    </citation>
    <scope>NUCLEOTIDE SEQUENCE [LARGE SCALE GENOMIC DNA]</scope>
    <source>
        <strain evidence="3">KCTC 23314</strain>
    </source>
</reference>
<keyword evidence="3" id="KW-1185">Reference proteome</keyword>
<sequence>MNAVLDMALRQHRHAVPLSSISKRQLISVSYLEQMFSRLRRQGIVDGIRGPGGGYTLGRSPKDITIAQIILAVEEQAAHDARCAAKDQERDSRDAPDLWNGLSTEVLRFLNGISLWSLMLANPIDEAERDAASPNGQILPPTSAFTYGDYLARKG</sequence>
<organism evidence="2 3">
    <name type="scientific">Pseudorhodoferax aquiterrae</name>
    <dbReference type="NCBI Taxonomy" id="747304"/>
    <lineage>
        <taxon>Bacteria</taxon>
        <taxon>Pseudomonadati</taxon>
        <taxon>Pseudomonadota</taxon>
        <taxon>Betaproteobacteria</taxon>
        <taxon>Burkholderiales</taxon>
        <taxon>Comamonadaceae</taxon>
    </lineage>
</organism>
<dbReference type="Proteomes" id="UP000626210">
    <property type="component" value="Unassembled WGS sequence"/>
</dbReference>
<accession>A0ABQ3G662</accession>
<dbReference type="SUPFAM" id="SSF46785">
    <property type="entry name" value="Winged helix' DNA-binding domain"/>
    <property type="match status" value="1"/>
</dbReference>
<dbReference type="PANTHER" id="PTHR33221">
    <property type="entry name" value="WINGED HELIX-TURN-HELIX TRANSCRIPTIONAL REGULATOR, RRF2 FAMILY"/>
    <property type="match status" value="1"/>
</dbReference>
<name>A0ABQ3G662_9BURK</name>
<comment type="caution">
    <text evidence="2">The sequence shown here is derived from an EMBL/GenBank/DDBJ whole genome shotgun (WGS) entry which is preliminary data.</text>
</comment>
<dbReference type="InterPro" id="IPR036390">
    <property type="entry name" value="WH_DNA-bd_sf"/>
</dbReference>
<protein>
    <recommendedName>
        <fullName evidence="4">Rrf2 family transcriptional regulator</fullName>
    </recommendedName>
</protein>
<keyword evidence="1" id="KW-0238">DNA-binding</keyword>
<proteinExistence type="predicted"/>
<dbReference type="InterPro" id="IPR000944">
    <property type="entry name" value="Tscrpt_reg_Rrf2"/>
</dbReference>
<gene>
    <name evidence="2" type="ORF">GCM10007320_43400</name>
</gene>
<dbReference type="PANTHER" id="PTHR33221:SF5">
    <property type="entry name" value="HTH-TYPE TRANSCRIPTIONAL REGULATOR ISCR"/>
    <property type="match status" value="1"/>
</dbReference>
<dbReference type="Pfam" id="PF02082">
    <property type="entry name" value="Rrf2"/>
    <property type="match status" value="1"/>
</dbReference>